<dbReference type="OMA" id="NAHWITS"/>
<dbReference type="EMBL" id="AGNL01024851">
    <property type="protein sequence ID" value="EJK58578.1"/>
    <property type="molecule type" value="Genomic_DNA"/>
</dbReference>
<dbReference type="Proteomes" id="UP000266841">
    <property type="component" value="Unassembled WGS sequence"/>
</dbReference>
<evidence type="ECO:0008006" key="4">
    <source>
        <dbReference type="Google" id="ProtNLM"/>
    </source>
</evidence>
<accession>K0RXP6</accession>
<sequence>MKGPSRRALVVLCCVCIELYLFISSSGFELSPKKNLGAGGPPCDREAIRNGLWLKKRTEDEDGNGDDYEWSVPNQRCSFQSRFHSDDFCRLMGNAVILVLGDSISFEQYASLVRLATNGTVISENLKARAQHKRGLPVIINVCGQSNVTLVYKMQIALTGNKWSNSMDDILTKMPPTSVILNTGAHFMGDNAFISTLEPAFNSLEKWQQSCMSRNNIPCPLFYRTTFPGIPHCMNFTAPENNRAKMEEHVATPDPGKEWNAYHWKEFNRQNGLVLDHLEYSSKLQYEIIDGYEMGLTRPDTRKTAADCLHNRIPAIADANNAAFLHHMKAILSEDDVATMRKLNHGFDRRQNVNEKFRDMNWELVDSTEYPYKYSNNP</sequence>
<evidence type="ECO:0000313" key="2">
    <source>
        <dbReference type="EMBL" id="EJK58578.1"/>
    </source>
</evidence>
<proteinExistence type="predicted"/>
<organism evidence="2 3">
    <name type="scientific">Thalassiosira oceanica</name>
    <name type="common">Marine diatom</name>
    <dbReference type="NCBI Taxonomy" id="159749"/>
    <lineage>
        <taxon>Eukaryota</taxon>
        <taxon>Sar</taxon>
        <taxon>Stramenopiles</taxon>
        <taxon>Ochrophyta</taxon>
        <taxon>Bacillariophyta</taxon>
        <taxon>Coscinodiscophyceae</taxon>
        <taxon>Thalassiosirophycidae</taxon>
        <taxon>Thalassiosirales</taxon>
        <taxon>Thalassiosiraceae</taxon>
        <taxon>Thalassiosira</taxon>
    </lineage>
</organism>
<dbReference type="OrthoDB" id="42729at2759"/>
<feature type="signal peptide" evidence="1">
    <location>
        <begin position="1"/>
        <end position="27"/>
    </location>
</feature>
<name>K0RXP6_THAOC</name>
<dbReference type="AlphaFoldDB" id="K0RXP6"/>
<comment type="caution">
    <text evidence="2">The sequence shown here is derived from an EMBL/GenBank/DDBJ whole genome shotgun (WGS) entry which is preliminary data.</text>
</comment>
<evidence type="ECO:0000256" key="1">
    <source>
        <dbReference type="SAM" id="SignalP"/>
    </source>
</evidence>
<keyword evidence="3" id="KW-1185">Reference proteome</keyword>
<feature type="chain" id="PRO_5003837383" description="SGNH domain-containing protein" evidence="1">
    <location>
        <begin position="28"/>
        <end position="378"/>
    </location>
</feature>
<keyword evidence="1" id="KW-0732">Signal</keyword>
<evidence type="ECO:0000313" key="3">
    <source>
        <dbReference type="Proteomes" id="UP000266841"/>
    </source>
</evidence>
<protein>
    <recommendedName>
        <fullName evidence="4">SGNH domain-containing protein</fullName>
    </recommendedName>
</protein>
<reference evidence="2 3" key="1">
    <citation type="journal article" date="2012" name="Genome Biol.">
        <title>Genome and low-iron response of an oceanic diatom adapted to chronic iron limitation.</title>
        <authorList>
            <person name="Lommer M."/>
            <person name="Specht M."/>
            <person name="Roy A.S."/>
            <person name="Kraemer L."/>
            <person name="Andreson R."/>
            <person name="Gutowska M.A."/>
            <person name="Wolf J."/>
            <person name="Bergner S.V."/>
            <person name="Schilhabel M.B."/>
            <person name="Klostermeier U.C."/>
            <person name="Beiko R.G."/>
            <person name="Rosenstiel P."/>
            <person name="Hippler M."/>
            <person name="Laroche J."/>
        </authorList>
    </citation>
    <scope>NUCLEOTIDE SEQUENCE [LARGE SCALE GENOMIC DNA]</scope>
    <source>
        <strain evidence="2 3">CCMP1005</strain>
    </source>
</reference>
<gene>
    <name evidence="2" type="ORF">THAOC_21288</name>
</gene>